<keyword evidence="4" id="KW-0812">Transmembrane</keyword>
<organism evidence="7 8">
    <name type="scientific">Jatropha curcas</name>
    <name type="common">Barbados nut</name>
    <dbReference type="NCBI Taxonomy" id="180498"/>
    <lineage>
        <taxon>Eukaryota</taxon>
        <taxon>Viridiplantae</taxon>
        <taxon>Streptophyta</taxon>
        <taxon>Embryophyta</taxon>
        <taxon>Tracheophyta</taxon>
        <taxon>Spermatophyta</taxon>
        <taxon>Magnoliopsida</taxon>
        <taxon>eudicotyledons</taxon>
        <taxon>Gunneridae</taxon>
        <taxon>Pentapetalae</taxon>
        <taxon>rosids</taxon>
        <taxon>fabids</taxon>
        <taxon>Malpighiales</taxon>
        <taxon>Euphorbiaceae</taxon>
        <taxon>Crotonoideae</taxon>
        <taxon>Jatropheae</taxon>
        <taxon>Jatropha</taxon>
    </lineage>
</organism>
<evidence type="ECO:0000256" key="5">
    <source>
        <dbReference type="SAM" id="SignalP"/>
    </source>
</evidence>
<dbReference type="AlphaFoldDB" id="A0A067JFW9"/>
<sequence length="465" mass="51676">MEVHLLSFLILYFAVHVNSKSDIRIGYRVTLAIPIEYSVGFIGRAFLMQTNQIEPNFKVALSIEPIDGKYSCSLQVFLGDAKVWNSGHYSPFFTSDKCVLELTKDGDLQLKGQREQVGWRTGTHGQGVERLQILGTGNLILVDAFNRIKWQSFNFPTDVLLWGQRLNVATRLTSFPTNSTVFYTFQIQYNKIALYLVSGKLNYSYWEFKPSKNRNISFVELGSQGLELFNDKHHKIAQILSPKGIFGNVQPRLRFLALLNKTGNLGLYFYSAEKQKFEAAFQALNSTCDLPLSCKPYGICTFSSTCSCIRLLTKENNIDSDCSKGFSGGFCGRGKNEVEMLELNGVGSVLRANAPVKVNISKEGCANFCLQDCKCVAALYSVGKCFVYGVVMGVKQVGRGTELIYMVKVPKGVHVGGHGKSGVKKWVLVMVGLIDGLVILLVLCGVGCYLIQKRRNNISTTDNNN</sequence>
<keyword evidence="4" id="KW-0472">Membrane</keyword>
<dbReference type="InterPro" id="IPR035446">
    <property type="entry name" value="SLSG/EP1"/>
</dbReference>
<dbReference type="PANTHER" id="PTHR47976:SF120">
    <property type="entry name" value="G-TYPE LECTIN S-RECEPTOR-LIKE SERINE_THREONINE-PROTEIN KINASE SD2-5"/>
    <property type="match status" value="1"/>
</dbReference>
<dbReference type="InterPro" id="IPR051343">
    <property type="entry name" value="G-type_lectin_kinases/EP1-like"/>
</dbReference>
<keyword evidence="4" id="KW-1133">Transmembrane helix</keyword>
<feature type="signal peptide" evidence="5">
    <location>
        <begin position="1"/>
        <end position="19"/>
    </location>
</feature>
<gene>
    <name evidence="7" type="ORF">JCGZ_00383</name>
</gene>
<feature type="chain" id="PRO_5001638668" description="Bulb-type lectin domain-containing protein" evidence="5">
    <location>
        <begin position="20"/>
        <end position="465"/>
    </location>
</feature>
<evidence type="ECO:0000256" key="1">
    <source>
        <dbReference type="ARBA" id="ARBA00022729"/>
    </source>
</evidence>
<keyword evidence="8" id="KW-1185">Reference proteome</keyword>
<dbReference type="PANTHER" id="PTHR47976">
    <property type="entry name" value="G-TYPE LECTIN S-RECEPTOR-LIKE SERINE/THREONINE-PROTEIN KINASE SD2-5"/>
    <property type="match status" value="1"/>
</dbReference>
<keyword evidence="3" id="KW-0325">Glycoprotein</keyword>
<dbReference type="Proteomes" id="UP000027138">
    <property type="component" value="Unassembled WGS sequence"/>
</dbReference>
<name>A0A067JFW9_JATCU</name>
<evidence type="ECO:0000256" key="4">
    <source>
        <dbReference type="SAM" id="Phobius"/>
    </source>
</evidence>
<accession>A0A067JFW9</accession>
<proteinExistence type="predicted"/>
<dbReference type="Gene3D" id="2.90.10.10">
    <property type="entry name" value="Bulb-type lectin domain"/>
    <property type="match status" value="1"/>
</dbReference>
<reference evidence="7 8" key="1">
    <citation type="journal article" date="2014" name="PLoS ONE">
        <title>Global Analysis of Gene Expression Profiles in Physic Nut (Jatropha curcas L.) Seedlings Exposed to Salt Stress.</title>
        <authorList>
            <person name="Zhang L."/>
            <person name="Zhang C."/>
            <person name="Wu P."/>
            <person name="Chen Y."/>
            <person name="Li M."/>
            <person name="Jiang H."/>
            <person name="Wu G."/>
        </authorList>
    </citation>
    <scope>NUCLEOTIDE SEQUENCE [LARGE SCALE GENOMIC DNA]</scope>
    <source>
        <strain evidence="8">cv. GZQX0401</strain>
        <tissue evidence="7">Young leaves</tissue>
    </source>
</reference>
<dbReference type="SMART" id="SM00108">
    <property type="entry name" value="B_lectin"/>
    <property type="match status" value="1"/>
</dbReference>
<dbReference type="SUPFAM" id="SSF51110">
    <property type="entry name" value="alpha-D-mannose-specific plant lectins"/>
    <property type="match status" value="1"/>
</dbReference>
<dbReference type="InterPro" id="IPR001480">
    <property type="entry name" value="Bulb-type_lectin_dom"/>
</dbReference>
<keyword evidence="2" id="KW-1015">Disulfide bond</keyword>
<dbReference type="Pfam" id="PF01453">
    <property type="entry name" value="B_lectin"/>
    <property type="match status" value="1"/>
</dbReference>
<evidence type="ECO:0000256" key="2">
    <source>
        <dbReference type="ARBA" id="ARBA00023157"/>
    </source>
</evidence>
<dbReference type="PIRSF" id="PIRSF002686">
    <property type="entry name" value="SLG"/>
    <property type="match status" value="1"/>
</dbReference>
<dbReference type="SMART" id="SM00473">
    <property type="entry name" value="PAN_AP"/>
    <property type="match status" value="1"/>
</dbReference>
<evidence type="ECO:0000256" key="3">
    <source>
        <dbReference type="ARBA" id="ARBA00023180"/>
    </source>
</evidence>
<feature type="transmembrane region" description="Helical" evidence="4">
    <location>
        <begin position="426"/>
        <end position="451"/>
    </location>
</feature>
<feature type="domain" description="Bulb-type lectin" evidence="6">
    <location>
        <begin position="44"/>
        <end position="154"/>
    </location>
</feature>
<evidence type="ECO:0000259" key="6">
    <source>
        <dbReference type="PROSITE" id="PS50927"/>
    </source>
</evidence>
<evidence type="ECO:0000313" key="8">
    <source>
        <dbReference type="Proteomes" id="UP000027138"/>
    </source>
</evidence>
<dbReference type="STRING" id="180498.A0A067JFW9"/>
<evidence type="ECO:0000313" key="7">
    <source>
        <dbReference type="EMBL" id="KDP22796.1"/>
    </source>
</evidence>
<dbReference type="OrthoDB" id="740822at2759"/>
<dbReference type="InterPro" id="IPR003609">
    <property type="entry name" value="Pan_app"/>
</dbReference>
<dbReference type="PROSITE" id="PS50927">
    <property type="entry name" value="BULB_LECTIN"/>
    <property type="match status" value="1"/>
</dbReference>
<keyword evidence="1 5" id="KW-0732">Signal</keyword>
<protein>
    <recommendedName>
        <fullName evidence="6">Bulb-type lectin domain-containing protein</fullName>
    </recommendedName>
</protein>
<dbReference type="InterPro" id="IPR036426">
    <property type="entry name" value="Bulb-type_lectin_dom_sf"/>
</dbReference>
<dbReference type="EMBL" id="KK915374">
    <property type="protein sequence ID" value="KDP22796.1"/>
    <property type="molecule type" value="Genomic_DNA"/>
</dbReference>